<protein>
    <submittedName>
        <fullName evidence="3">CHAT domain-containing protein</fullName>
    </submittedName>
</protein>
<comment type="caution">
    <text evidence="3">The sequence shown here is derived from an EMBL/GenBank/DDBJ whole genome shotgun (WGS) entry which is preliminary data.</text>
</comment>
<reference evidence="3" key="1">
    <citation type="journal article" date="2015" name="ISME J.">
        <title>Draft Genome Sequence of Streptomyces incarnatus NRRL8089, which Produces the Nucleoside Antibiotic Sinefungin.</title>
        <authorList>
            <person name="Oshima K."/>
            <person name="Hattori M."/>
            <person name="Shimizu H."/>
            <person name="Fukuda K."/>
            <person name="Nemoto M."/>
            <person name="Inagaki K."/>
            <person name="Tamura T."/>
        </authorList>
    </citation>
    <scope>NUCLEOTIDE SEQUENCE</scope>
    <source>
        <strain evidence="3">FACHB-1277</strain>
    </source>
</reference>
<keyword evidence="1" id="KW-1133">Transmembrane helix</keyword>
<keyword evidence="1" id="KW-0812">Transmembrane</keyword>
<proteinExistence type="predicted"/>
<organism evidence="3 4">
    <name type="scientific">Pseudanabaena cinerea FACHB-1277</name>
    <dbReference type="NCBI Taxonomy" id="2949581"/>
    <lineage>
        <taxon>Bacteria</taxon>
        <taxon>Bacillati</taxon>
        <taxon>Cyanobacteriota</taxon>
        <taxon>Cyanophyceae</taxon>
        <taxon>Pseudanabaenales</taxon>
        <taxon>Pseudanabaenaceae</taxon>
        <taxon>Pseudanabaena</taxon>
        <taxon>Pseudanabaena cinerea</taxon>
    </lineage>
</organism>
<dbReference type="InterPro" id="IPR008638">
    <property type="entry name" value="FhaB/CdiA-like_TPS"/>
</dbReference>
<dbReference type="Proteomes" id="UP000631421">
    <property type="component" value="Unassembled WGS sequence"/>
</dbReference>
<dbReference type="SUPFAM" id="SSF51126">
    <property type="entry name" value="Pectin lyase-like"/>
    <property type="match status" value="1"/>
</dbReference>
<keyword evidence="1" id="KW-0472">Membrane</keyword>
<dbReference type="Pfam" id="PF05860">
    <property type="entry name" value="TPS"/>
    <property type="match status" value="1"/>
</dbReference>
<sequence>MNNYSISRVISFGLFGIIGSFTTIPIIPIQAQNIAPANTNTTNTVVNLTGNQFDISGGASSADGSNLFHDFQRFGLDAAQIANFLATPNIQNILGRVSGGEASLINGLIQVTGGNSNLYLMNPTGIVFGPNASLNVPASFSATTSSAIGFAGGIFKAVGDNDFTALDGNPTRFIFSLANPSGVINAANLAVTAGNNLNLVGGTVINTGTLNATNTGNVSIVAVPGSSLVRITPTGSLLSIEVDASQLANGIKTLTLPDILNAANTATINTGVTDNAGQLTVTSSGTNVNQGDIVTNGNLTSDNLRLSVAGTGNIVADQSLTINSSLTTESANGNTNFKGTVTTAALKAGTLTTTSNGTIQFADFVGGDVVAKGSGVIGFTSITAASLDTTAQSKTQLGGNVFTTGKQTYGNLQLDAANISLSTNGNEIKFNGTVDSKAGLSSNLSIDSPTGANITFTGKVGSVTTALGDIKTTTAGLTDFKDTVNAGIIKSDGFLGRTAFGGAVNAISVDTKAQATTQISANITTTGSQAYGGAVTLANNPTLTGRGIVFNGTVNGANQNLTVNSGTGDLEFKAAVGTVANPLGTVTTNAATTTIGNTTFNATQLAVTSTNVTNINGNIGTTGSQTYTGAVNLANNPTLTGQGIAFDGIVNGANQNLTVNGGISNIEFKAAVGTTNPLGNITTTTTGLTDFKNTINAGIIKSDGTSGSTAFGGNVNAISVDTKSQKATQISANITTTGTQAYGGAVTLANNPILTGQGISFDGTVNGATQNLTVNSGTGNLEFKAAVGTQANPLGAITTNAATTTIGDNIGDDTVNATQLAVTSTTATNLNANITTSDSQTYTGAVNLTNNPTLTGKNITFNDKVNGANQNLTANSTGNLEFKDKVGSTSSLGAITTTADTTTIGGDVTSTKLEVTSTKVTNLNANVITTGSQSYTGAVNLANNPVLIGKGITFDGAVDSKAGSSSNLSISSSDGANITFTGKVGSVNTLGNITTTTTGLTDFKNTVNAGTIKSDGASGSTAFGGNVTATSVDTKSQATTKISANIATTGTQNYGGEVTLANNPTLTGQAITFDGTVNGANQNLTVNSGSGTATFRQQIGNTAALTSLTTTGSKVELNANVTTTGNQTFNSALVELMGNGDRRLSSANGSIQIANVLDAKAINLTLSSSEINFNGGDAAVRGTGTLTLETSTSNRPIVLGGTDNIPSALTLTSQDLASIKGDFAALTIGRSDSTANVSVDASGITLKNPLVTIQTGQTGTGAIAINGNVQNSGSLDLKAPLVNLGGNLTASGNILITGATQLSGINRSVNAVGNITFQQTVTGLATNFAATSAAQLNFNSTVSLLSLLANANQVNLNGNISTSANQTYNAPVFLTNDVAIAGDSLFFNSSIDANSRFLTINAVNNITAQGIASQGRNVTLVSNGGVIKTGNISTGSGNVSEGGKLSITTTSNLIDTGAINTSGTAIGGAVDLKVSESGSSAVGEIKTGDINTNSNQQGGSVTLGAGQTITTGAINSSSTSGAGGTIGLTAGQAITTGGINSSSISGAGGSVSLIARQTITTREINSSSTQGKAGNVIIDPLKFTFDYINAEGGTTGGNVAINFDDANTFRGLLLGTATFSSSIVGNNQVTISTAGRIPGGGIDIKHTGTIDAGGGRFVTNNPFRIGGGNLETGNGTIGAITTGSVTLFNEIFFDSFTLGNLQILTGSGISPTSNIAQAASVVSGVQSSRINNVSTIKDFVESIEDSLREEFKQVGILEGTNKTFEDIKEDIKYLEQVSGTKTAVLYLGYQPRQYLDSSSAEVSIARALITSQTKSGDQNLPPEETINTNLDQFIRGVEDNANRKDRAEQNLLEYQKFAKSLYDVIFTDNLKNKLNEQKIETVIIVTSGRLRSVPFAALYDGKEYLIEKYNISSIPSLSLSDFREVKPAKPIEPKQVLAMGMSDFTKFPELSDKPLDNVPSELGLITKEGKYYLNNEFTQDNLRSLRQKFEQNVLHIATHAVISQNPQFNGIYFWDDKLPLAIDSFRSLKLGKADSQTKAVDLLVLSACQTADDDPKSRLAFAGLARSAGVNTVVATLWEIADESTPKLMDNFYSGLRQGASISGSLRKAQVKMLKSQEYAHPFYWAAFTLIGNP</sequence>
<reference evidence="3" key="2">
    <citation type="submission" date="2020-08" db="EMBL/GenBank/DDBJ databases">
        <authorList>
            <person name="Chen M."/>
            <person name="Teng W."/>
            <person name="Zhao L."/>
            <person name="Hu C."/>
            <person name="Zhou Y."/>
            <person name="Han B."/>
            <person name="Song L."/>
            <person name="Shu W."/>
        </authorList>
    </citation>
    <scope>NUCLEOTIDE SEQUENCE</scope>
    <source>
        <strain evidence="3">FACHB-1277</strain>
    </source>
</reference>
<dbReference type="InterPro" id="IPR011050">
    <property type="entry name" value="Pectin_lyase_fold/virulence"/>
</dbReference>
<dbReference type="Pfam" id="PF12770">
    <property type="entry name" value="CHAT"/>
    <property type="match status" value="1"/>
</dbReference>
<evidence type="ECO:0000313" key="4">
    <source>
        <dbReference type="Proteomes" id="UP000631421"/>
    </source>
</evidence>
<dbReference type="InterPro" id="IPR024983">
    <property type="entry name" value="CHAT_dom"/>
</dbReference>
<dbReference type="SMART" id="SM00912">
    <property type="entry name" value="Haemagg_act"/>
    <property type="match status" value="1"/>
</dbReference>
<dbReference type="RefSeq" id="WP_190352223.1">
    <property type="nucleotide sequence ID" value="NZ_JACJPY010000067.1"/>
</dbReference>
<dbReference type="NCBIfam" id="TIGR01901">
    <property type="entry name" value="adhes_NPXG"/>
    <property type="match status" value="1"/>
</dbReference>
<feature type="domain" description="Filamentous haemagglutinin FhaB/tRNA nuclease CdiA-like TPS" evidence="2">
    <location>
        <begin position="37"/>
        <end position="151"/>
    </location>
</feature>
<keyword evidence="4" id="KW-1185">Reference proteome</keyword>
<evidence type="ECO:0000259" key="2">
    <source>
        <dbReference type="SMART" id="SM00912"/>
    </source>
</evidence>
<name>A0A926Z783_9CYAN</name>
<evidence type="ECO:0000313" key="3">
    <source>
        <dbReference type="EMBL" id="MBD2151806.1"/>
    </source>
</evidence>
<evidence type="ECO:0000256" key="1">
    <source>
        <dbReference type="SAM" id="Phobius"/>
    </source>
</evidence>
<dbReference type="Gene3D" id="2.160.20.10">
    <property type="entry name" value="Single-stranded right-handed beta-helix, Pectin lyase-like"/>
    <property type="match status" value="1"/>
</dbReference>
<feature type="transmembrane region" description="Helical" evidence="1">
    <location>
        <begin position="12"/>
        <end position="31"/>
    </location>
</feature>
<accession>A0A926Z783</accession>
<gene>
    <name evidence="3" type="ORF">H6F44_16995</name>
</gene>
<dbReference type="InterPro" id="IPR012334">
    <property type="entry name" value="Pectin_lyas_fold"/>
</dbReference>
<dbReference type="EMBL" id="JACJPY010000067">
    <property type="protein sequence ID" value="MBD2151806.1"/>
    <property type="molecule type" value="Genomic_DNA"/>
</dbReference>